<evidence type="ECO:0000256" key="2">
    <source>
        <dbReference type="ARBA" id="ARBA00007025"/>
    </source>
</evidence>
<keyword evidence="8" id="KW-0175">Coiled coil</keyword>
<dbReference type="EMBL" id="JACGWJ010000031">
    <property type="protein sequence ID" value="KAL0298582.1"/>
    <property type="molecule type" value="Genomic_DNA"/>
</dbReference>
<evidence type="ECO:0000256" key="3">
    <source>
        <dbReference type="ARBA" id="ARBA00022741"/>
    </source>
</evidence>
<comment type="subcellular location">
    <subcellularLocation>
        <location evidence="1">Nucleus</location>
    </subcellularLocation>
</comment>
<name>A0AAW2JX64_SESRA</name>
<proteinExistence type="inferred from homology"/>
<keyword evidence="4" id="KW-0378">Hydrolase</keyword>
<reference evidence="10" key="1">
    <citation type="submission" date="2020-06" db="EMBL/GenBank/DDBJ databases">
        <authorList>
            <person name="Li T."/>
            <person name="Hu X."/>
            <person name="Zhang T."/>
            <person name="Song X."/>
            <person name="Zhang H."/>
            <person name="Dai N."/>
            <person name="Sheng W."/>
            <person name="Hou X."/>
            <person name="Wei L."/>
        </authorList>
    </citation>
    <scope>NUCLEOTIDE SEQUENCE</scope>
    <source>
        <strain evidence="10">G02</strain>
        <tissue evidence="10">Leaf</tissue>
    </source>
</reference>
<feature type="coiled-coil region" evidence="8">
    <location>
        <begin position="107"/>
        <end position="141"/>
    </location>
</feature>
<organism evidence="10">
    <name type="scientific">Sesamum radiatum</name>
    <name type="common">Black benniseed</name>
    <dbReference type="NCBI Taxonomy" id="300843"/>
    <lineage>
        <taxon>Eukaryota</taxon>
        <taxon>Viridiplantae</taxon>
        <taxon>Streptophyta</taxon>
        <taxon>Embryophyta</taxon>
        <taxon>Tracheophyta</taxon>
        <taxon>Spermatophyta</taxon>
        <taxon>Magnoliopsida</taxon>
        <taxon>eudicotyledons</taxon>
        <taxon>Gunneridae</taxon>
        <taxon>Pentapetalae</taxon>
        <taxon>asterids</taxon>
        <taxon>lamiids</taxon>
        <taxon>Lamiales</taxon>
        <taxon>Pedaliaceae</taxon>
        <taxon>Sesamum</taxon>
    </lineage>
</organism>
<comment type="caution">
    <text evidence="10">The sequence shown here is derived from an EMBL/GenBank/DDBJ whole genome shotgun (WGS) entry which is preliminary data.</text>
</comment>
<dbReference type="PANTHER" id="PTHR45797:SF1">
    <property type="entry name" value="HELICASE ARIP4"/>
    <property type="match status" value="1"/>
</dbReference>
<sequence>MVEEKDVEKKEEEIEAVGIDSSDDSLGDDNEEEEEEEEEEEVEESHSEEPLTEEEIEELIAELLEVESKAAEAQEALEEESLVKVEADVRKELAQSLSGDELDKAVTEEMTTLKEEWEVELDKLETESAHLLEQLDGAGIELSSLYKWIERQAPNVCCTEAWKKRTHWVGNQMPVDATESVAQAEEYLQIHRPVRRRHGKVLEEGASGYLGKKVVTSESSVAVNDSVNVDWDSFSKMCSDRSSLEDLSFGSKHWASVYLASTPQQAAELGLKFPGVDEVEEIDDVDGTSSDPFIADAIANEGDLNLTEEQKGNFRKVKEEDDANADRKLHNRLKRRRLKKQWKEVCFKLSTV</sequence>
<evidence type="ECO:0000256" key="9">
    <source>
        <dbReference type="SAM" id="MobiDB-lite"/>
    </source>
</evidence>
<accession>A0AAW2JX64</accession>
<keyword evidence="6" id="KW-0238">DNA-binding</keyword>
<dbReference type="GO" id="GO:0003677">
    <property type="term" value="F:DNA binding"/>
    <property type="evidence" value="ECO:0007669"/>
    <property type="project" value="UniProtKB-KW"/>
</dbReference>
<feature type="compositionally biased region" description="Acidic residues" evidence="9">
    <location>
        <begin position="21"/>
        <end position="43"/>
    </location>
</feature>
<dbReference type="GO" id="GO:0005524">
    <property type="term" value="F:ATP binding"/>
    <property type="evidence" value="ECO:0007669"/>
    <property type="project" value="UniProtKB-KW"/>
</dbReference>
<keyword evidence="4" id="KW-0347">Helicase</keyword>
<comment type="similarity">
    <text evidence="2">Belongs to the SNF2/RAD54 helicase family.</text>
</comment>
<feature type="region of interest" description="Disordered" evidence="9">
    <location>
        <begin position="1"/>
        <end position="55"/>
    </location>
</feature>
<dbReference type="InterPro" id="IPR044574">
    <property type="entry name" value="ARIP4-like"/>
</dbReference>
<protein>
    <submittedName>
        <fullName evidence="10">Protein CHROMATIN REMODELING 20</fullName>
    </submittedName>
</protein>
<feature type="compositionally biased region" description="Basic and acidic residues" evidence="9">
    <location>
        <begin position="1"/>
        <end position="12"/>
    </location>
</feature>
<dbReference type="AlphaFoldDB" id="A0AAW2JX64"/>
<dbReference type="PANTHER" id="PTHR45797">
    <property type="entry name" value="RAD54-LIKE"/>
    <property type="match status" value="1"/>
</dbReference>
<reference evidence="10" key="2">
    <citation type="journal article" date="2024" name="Plant">
        <title>Genomic evolution and insights into agronomic trait innovations of Sesamum species.</title>
        <authorList>
            <person name="Miao H."/>
            <person name="Wang L."/>
            <person name="Qu L."/>
            <person name="Liu H."/>
            <person name="Sun Y."/>
            <person name="Le M."/>
            <person name="Wang Q."/>
            <person name="Wei S."/>
            <person name="Zheng Y."/>
            <person name="Lin W."/>
            <person name="Duan Y."/>
            <person name="Cao H."/>
            <person name="Xiong S."/>
            <person name="Wang X."/>
            <person name="Wei L."/>
            <person name="Li C."/>
            <person name="Ma Q."/>
            <person name="Ju M."/>
            <person name="Zhao R."/>
            <person name="Li G."/>
            <person name="Mu C."/>
            <person name="Tian Q."/>
            <person name="Mei H."/>
            <person name="Zhang T."/>
            <person name="Gao T."/>
            <person name="Zhang H."/>
        </authorList>
    </citation>
    <scope>NUCLEOTIDE SEQUENCE</scope>
    <source>
        <strain evidence="10">G02</strain>
    </source>
</reference>
<evidence type="ECO:0000256" key="1">
    <source>
        <dbReference type="ARBA" id="ARBA00004123"/>
    </source>
</evidence>
<keyword evidence="7" id="KW-0539">Nucleus</keyword>
<evidence type="ECO:0000256" key="5">
    <source>
        <dbReference type="ARBA" id="ARBA00022840"/>
    </source>
</evidence>
<keyword evidence="3" id="KW-0547">Nucleotide-binding</keyword>
<dbReference type="GO" id="GO:0005634">
    <property type="term" value="C:nucleus"/>
    <property type="evidence" value="ECO:0007669"/>
    <property type="project" value="UniProtKB-SubCell"/>
</dbReference>
<keyword evidence="5" id="KW-0067">ATP-binding</keyword>
<gene>
    <name evidence="10" type="ORF">Sradi_6518000</name>
</gene>
<evidence type="ECO:0000256" key="8">
    <source>
        <dbReference type="SAM" id="Coils"/>
    </source>
</evidence>
<evidence type="ECO:0000313" key="10">
    <source>
        <dbReference type="EMBL" id="KAL0298582.1"/>
    </source>
</evidence>
<evidence type="ECO:0000256" key="6">
    <source>
        <dbReference type="ARBA" id="ARBA00023125"/>
    </source>
</evidence>
<evidence type="ECO:0000256" key="4">
    <source>
        <dbReference type="ARBA" id="ARBA00022806"/>
    </source>
</evidence>
<dbReference type="GO" id="GO:0004386">
    <property type="term" value="F:helicase activity"/>
    <property type="evidence" value="ECO:0007669"/>
    <property type="project" value="UniProtKB-KW"/>
</dbReference>
<dbReference type="GO" id="GO:0016887">
    <property type="term" value="F:ATP hydrolysis activity"/>
    <property type="evidence" value="ECO:0007669"/>
    <property type="project" value="InterPro"/>
</dbReference>
<evidence type="ECO:0000256" key="7">
    <source>
        <dbReference type="ARBA" id="ARBA00023242"/>
    </source>
</evidence>